<evidence type="ECO:0000256" key="4">
    <source>
        <dbReference type="ARBA" id="ARBA00022989"/>
    </source>
</evidence>
<dbReference type="Proteomes" id="UP000320762">
    <property type="component" value="Unassembled WGS sequence"/>
</dbReference>
<feature type="region of interest" description="Disordered" evidence="7">
    <location>
        <begin position="213"/>
        <end position="242"/>
    </location>
</feature>
<evidence type="ECO:0000313" key="9">
    <source>
        <dbReference type="Proteomes" id="UP000320762"/>
    </source>
</evidence>
<dbReference type="GO" id="GO:0005778">
    <property type="term" value="C:peroxisomal membrane"/>
    <property type="evidence" value="ECO:0007669"/>
    <property type="project" value="TreeGrafter"/>
</dbReference>
<dbReference type="OrthoDB" id="860at2759"/>
<comment type="subcellular location">
    <subcellularLocation>
        <location evidence="1">Membrane</location>
        <topology evidence="1">Multi-pass membrane protein</topology>
    </subcellularLocation>
</comment>
<keyword evidence="3 6" id="KW-0812">Transmembrane</keyword>
<sequence>MSTPAAPVGKPINPLLARYLRSLTAHPLRTKALTTATLCFLQEVLGSFLAGIPPKKTAPDASASSKVLAQAHVDAKAAKMALYGFLVSAPLGHVLIGLLQRAFRGRVGLGARVGQILASNLLVAPVQTAAFLASMAVINGAKSLEEVVQTVKTGFFSVIRITWVVSPLSLTIAQGFIPVELWVPFFNAVQFVLGTFFNMHMKKLRAATLRREKERIKKESEESETRSHRPPSRPLDQYMGCSSTIYEHR</sequence>
<reference evidence="8 9" key="1">
    <citation type="journal article" date="2019" name="New Phytol.">
        <title>Comparative genomics reveals unique wood-decay strategies and fruiting body development in the Schizophyllaceae.</title>
        <authorList>
            <person name="Almasi E."/>
            <person name="Sahu N."/>
            <person name="Krizsan K."/>
            <person name="Balint B."/>
            <person name="Kovacs G.M."/>
            <person name="Kiss B."/>
            <person name="Cseklye J."/>
            <person name="Drula E."/>
            <person name="Henrissat B."/>
            <person name="Nagy I."/>
            <person name="Chovatia M."/>
            <person name="Adam C."/>
            <person name="LaButti K."/>
            <person name="Lipzen A."/>
            <person name="Riley R."/>
            <person name="Grigoriev I.V."/>
            <person name="Nagy L.G."/>
        </authorList>
    </citation>
    <scope>NUCLEOTIDE SEQUENCE [LARGE SCALE GENOMIC DNA]</scope>
    <source>
        <strain evidence="8 9">NL-1724</strain>
    </source>
</reference>
<evidence type="ECO:0000313" key="8">
    <source>
        <dbReference type="EMBL" id="TRM66416.1"/>
    </source>
</evidence>
<dbReference type="PANTHER" id="PTHR11266">
    <property type="entry name" value="PEROXISOMAL MEMBRANE PROTEIN 2, PXMP2 MPV17"/>
    <property type="match status" value="1"/>
</dbReference>
<dbReference type="PANTHER" id="PTHR11266:SF93">
    <property type="entry name" value="INTEGRAL MEMBRANE PROTEIN 25D9-6"/>
    <property type="match status" value="1"/>
</dbReference>
<protein>
    <recommendedName>
        <fullName evidence="10">Integral membrane protein</fullName>
    </recommendedName>
</protein>
<evidence type="ECO:0008006" key="10">
    <source>
        <dbReference type="Google" id="ProtNLM"/>
    </source>
</evidence>
<dbReference type="STRING" id="97359.A0A550CNM5"/>
<evidence type="ECO:0000256" key="6">
    <source>
        <dbReference type="RuleBase" id="RU363053"/>
    </source>
</evidence>
<evidence type="ECO:0000256" key="3">
    <source>
        <dbReference type="ARBA" id="ARBA00022692"/>
    </source>
</evidence>
<feature type="transmembrane region" description="Helical" evidence="6">
    <location>
        <begin position="119"/>
        <end position="141"/>
    </location>
</feature>
<dbReference type="Pfam" id="PF04117">
    <property type="entry name" value="Mpv17_PMP22"/>
    <property type="match status" value="1"/>
</dbReference>
<dbReference type="AlphaFoldDB" id="A0A550CNM5"/>
<gene>
    <name evidence="8" type="ORF">BD626DRAFT_453763</name>
</gene>
<dbReference type="InterPro" id="IPR007248">
    <property type="entry name" value="Mpv17_PMP22"/>
</dbReference>
<evidence type="ECO:0000256" key="2">
    <source>
        <dbReference type="ARBA" id="ARBA00006824"/>
    </source>
</evidence>
<evidence type="ECO:0000256" key="1">
    <source>
        <dbReference type="ARBA" id="ARBA00004141"/>
    </source>
</evidence>
<feature type="transmembrane region" description="Helical" evidence="6">
    <location>
        <begin position="182"/>
        <end position="201"/>
    </location>
</feature>
<accession>A0A550CNM5</accession>
<evidence type="ECO:0000256" key="5">
    <source>
        <dbReference type="ARBA" id="ARBA00023136"/>
    </source>
</evidence>
<proteinExistence type="inferred from homology"/>
<dbReference type="EMBL" id="VDMD01000004">
    <property type="protein sequence ID" value="TRM66416.1"/>
    <property type="molecule type" value="Genomic_DNA"/>
</dbReference>
<evidence type="ECO:0000256" key="7">
    <source>
        <dbReference type="SAM" id="MobiDB-lite"/>
    </source>
</evidence>
<keyword evidence="4 6" id="KW-1133">Transmembrane helix</keyword>
<comment type="caution">
    <text evidence="8">The sequence shown here is derived from an EMBL/GenBank/DDBJ whole genome shotgun (WGS) entry which is preliminary data.</text>
</comment>
<comment type="similarity">
    <text evidence="2 6">Belongs to the peroxisomal membrane protein PXMP2/4 family.</text>
</comment>
<keyword evidence="9" id="KW-1185">Reference proteome</keyword>
<feature type="transmembrane region" description="Helical" evidence="6">
    <location>
        <begin position="80"/>
        <end position="99"/>
    </location>
</feature>
<organism evidence="8 9">
    <name type="scientific">Schizophyllum amplum</name>
    <dbReference type="NCBI Taxonomy" id="97359"/>
    <lineage>
        <taxon>Eukaryota</taxon>
        <taxon>Fungi</taxon>
        <taxon>Dikarya</taxon>
        <taxon>Basidiomycota</taxon>
        <taxon>Agaricomycotina</taxon>
        <taxon>Agaricomycetes</taxon>
        <taxon>Agaricomycetidae</taxon>
        <taxon>Agaricales</taxon>
        <taxon>Schizophyllaceae</taxon>
        <taxon>Schizophyllum</taxon>
    </lineage>
</organism>
<name>A0A550CNM5_9AGAR</name>
<feature type="compositionally biased region" description="Basic and acidic residues" evidence="7">
    <location>
        <begin position="213"/>
        <end position="227"/>
    </location>
</feature>
<keyword evidence="5 6" id="KW-0472">Membrane</keyword>